<proteinExistence type="predicted"/>
<dbReference type="WBParaSite" id="ES5_v2.g14494.t2">
    <property type="protein sequence ID" value="ES5_v2.g14494.t2"/>
    <property type="gene ID" value="ES5_v2.g14494"/>
</dbReference>
<organism evidence="1 2">
    <name type="scientific">Panagrolaimus sp. ES5</name>
    <dbReference type="NCBI Taxonomy" id="591445"/>
    <lineage>
        <taxon>Eukaryota</taxon>
        <taxon>Metazoa</taxon>
        <taxon>Ecdysozoa</taxon>
        <taxon>Nematoda</taxon>
        <taxon>Chromadorea</taxon>
        <taxon>Rhabditida</taxon>
        <taxon>Tylenchina</taxon>
        <taxon>Panagrolaimomorpha</taxon>
        <taxon>Panagrolaimoidea</taxon>
        <taxon>Panagrolaimidae</taxon>
        <taxon>Panagrolaimus</taxon>
    </lineage>
</organism>
<evidence type="ECO:0000313" key="2">
    <source>
        <dbReference type="WBParaSite" id="ES5_v2.g14494.t2"/>
    </source>
</evidence>
<sequence>MLVLPLSYSYPYRPVTPKIIISKNGDSNEFGEIVSAVWGRVKGMIGFTPDCLNGGTKRLGGKCYCPEYFLGEHCQTRQCLNNGTLQRISTIPPEEICKCTNPLYITGKHCETIHCQNGGRPLTNGSCKCIDNWYTGEFCQHYAASWFAVLGIPLICIAVIALCLLGIPLICIAVIALCCVICRLDFCPKRTSTTTVHRENRRRNRGPQELRRHHHRHAYGHDDPQTLMIHENLLNDCHHQFRRPPSASHSSGQIVRLENIPVYNPTIPHLPTDEYKPLEPPPSYEQAVSNCPAMSTPILSTRAQPPPIYSPPRATDDALQQPSRPPEESPPR</sequence>
<evidence type="ECO:0000313" key="1">
    <source>
        <dbReference type="Proteomes" id="UP000887579"/>
    </source>
</evidence>
<name>A0AC34FD92_9BILA</name>
<dbReference type="Proteomes" id="UP000887579">
    <property type="component" value="Unplaced"/>
</dbReference>
<protein>
    <submittedName>
        <fullName evidence="2">EGF-like domain-containing protein</fullName>
    </submittedName>
</protein>
<reference evidence="2" key="1">
    <citation type="submission" date="2022-11" db="UniProtKB">
        <authorList>
            <consortium name="WormBaseParasite"/>
        </authorList>
    </citation>
    <scope>IDENTIFICATION</scope>
</reference>
<accession>A0AC34FD92</accession>